<dbReference type="CDD" id="cd04647">
    <property type="entry name" value="LbH_MAT_like"/>
    <property type="match status" value="1"/>
</dbReference>
<comment type="caution">
    <text evidence="5">The sequence shown here is derived from an EMBL/GenBank/DDBJ whole genome shotgun (WGS) entry which is preliminary data.</text>
</comment>
<evidence type="ECO:0000313" key="5">
    <source>
        <dbReference type="EMBL" id="NJC26113.1"/>
    </source>
</evidence>
<dbReference type="SUPFAM" id="SSF51161">
    <property type="entry name" value="Trimeric LpxA-like enzymes"/>
    <property type="match status" value="1"/>
</dbReference>
<evidence type="ECO:0000313" key="6">
    <source>
        <dbReference type="Proteomes" id="UP000770785"/>
    </source>
</evidence>
<name>A0ABX0XAZ9_9BACT</name>
<comment type="similarity">
    <text evidence="1">Belongs to the transferase hexapeptide repeat family.</text>
</comment>
<keyword evidence="6" id="KW-1185">Reference proteome</keyword>
<protein>
    <submittedName>
        <fullName evidence="5">Acetyltransferase-like isoleucine patch superfamily enzyme</fullName>
    </submittedName>
</protein>
<dbReference type="InterPro" id="IPR051159">
    <property type="entry name" value="Hexapeptide_acetyltransf"/>
</dbReference>
<proteinExistence type="inferred from homology"/>
<dbReference type="EMBL" id="JAATJH010000002">
    <property type="protein sequence ID" value="NJC26113.1"/>
    <property type="molecule type" value="Genomic_DNA"/>
</dbReference>
<keyword evidence="2" id="KW-0808">Transferase</keyword>
<gene>
    <name evidence="5" type="ORF">GGR27_001612</name>
</gene>
<dbReference type="PANTHER" id="PTHR23416:SF23">
    <property type="entry name" value="ACETYLTRANSFERASE C18B11.09C-RELATED"/>
    <property type="match status" value="1"/>
</dbReference>
<dbReference type="InterPro" id="IPR011004">
    <property type="entry name" value="Trimer_LpxA-like_sf"/>
</dbReference>
<accession>A0ABX0XAZ9</accession>
<dbReference type="PROSITE" id="PS00101">
    <property type="entry name" value="HEXAPEP_TRANSFERASES"/>
    <property type="match status" value="1"/>
</dbReference>
<keyword evidence="3" id="KW-0677">Repeat</keyword>
<evidence type="ECO:0000256" key="4">
    <source>
        <dbReference type="ARBA" id="ARBA00023315"/>
    </source>
</evidence>
<dbReference type="InterPro" id="IPR018357">
    <property type="entry name" value="Hexapep_transf_CS"/>
</dbReference>
<sequence>MGKDCAIMRGFRIRDPRNISMGDFVNINQNCMLDSRGGAVKIGNYVDIAPEVNVWTLQHDPQDPNFGTKGGGVILEDFVWIGNRAIILPGVTIGKGAVVATGAVVTKDVAPWTIVGGVPAKKIGERNANQNPRKAYGAYLL</sequence>
<keyword evidence="4" id="KW-0012">Acyltransferase</keyword>
<reference evidence="5 6" key="1">
    <citation type="submission" date="2020-03" db="EMBL/GenBank/DDBJ databases">
        <title>Genomic Encyclopedia of Type Strains, Phase IV (KMG-IV): sequencing the most valuable type-strain genomes for metagenomic binning, comparative biology and taxonomic classification.</title>
        <authorList>
            <person name="Goeker M."/>
        </authorList>
    </citation>
    <scope>NUCLEOTIDE SEQUENCE [LARGE SCALE GENOMIC DNA]</scope>
    <source>
        <strain evidence="5 6">DSM 105096</strain>
    </source>
</reference>
<dbReference type="Proteomes" id="UP000770785">
    <property type="component" value="Unassembled WGS sequence"/>
</dbReference>
<organism evidence="5 6">
    <name type="scientific">Neolewinella antarctica</name>
    <dbReference type="NCBI Taxonomy" id="442734"/>
    <lineage>
        <taxon>Bacteria</taxon>
        <taxon>Pseudomonadati</taxon>
        <taxon>Bacteroidota</taxon>
        <taxon>Saprospiria</taxon>
        <taxon>Saprospirales</taxon>
        <taxon>Lewinellaceae</taxon>
        <taxon>Neolewinella</taxon>
    </lineage>
</organism>
<dbReference type="InterPro" id="IPR001451">
    <property type="entry name" value="Hexapep"/>
</dbReference>
<dbReference type="Pfam" id="PF00132">
    <property type="entry name" value="Hexapep"/>
    <property type="match status" value="1"/>
</dbReference>
<dbReference type="PANTHER" id="PTHR23416">
    <property type="entry name" value="SIALIC ACID SYNTHASE-RELATED"/>
    <property type="match status" value="1"/>
</dbReference>
<dbReference type="Gene3D" id="2.160.10.10">
    <property type="entry name" value="Hexapeptide repeat proteins"/>
    <property type="match status" value="1"/>
</dbReference>
<evidence type="ECO:0000256" key="3">
    <source>
        <dbReference type="ARBA" id="ARBA00022737"/>
    </source>
</evidence>
<evidence type="ECO:0000256" key="1">
    <source>
        <dbReference type="ARBA" id="ARBA00007274"/>
    </source>
</evidence>
<evidence type="ECO:0000256" key="2">
    <source>
        <dbReference type="ARBA" id="ARBA00022679"/>
    </source>
</evidence>